<feature type="region of interest" description="Disordered" evidence="1">
    <location>
        <begin position="444"/>
        <end position="475"/>
    </location>
</feature>
<keyword evidence="3" id="KW-1185">Reference proteome</keyword>
<feature type="compositionally biased region" description="Low complexity" evidence="1">
    <location>
        <begin position="157"/>
        <end position="167"/>
    </location>
</feature>
<feature type="compositionally biased region" description="Basic and acidic residues" evidence="1">
    <location>
        <begin position="28"/>
        <end position="37"/>
    </location>
</feature>
<reference evidence="2 3" key="1">
    <citation type="journal article" date="2016" name="BMC Genomics">
        <title>Comparative genomic and transcriptomic analyses of the Fuzhuan brick tea-fermentation fungus Aspergillus cristatus.</title>
        <authorList>
            <person name="Ge Y."/>
            <person name="Wang Y."/>
            <person name="Liu Y."/>
            <person name="Tan Y."/>
            <person name="Ren X."/>
            <person name="Zhang X."/>
            <person name="Hyde K.D."/>
            <person name="Liu Y."/>
            <person name="Liu Z."/>
        </authorList>
    </citation>
    <scope>NUCLEOTIDE SEQUENCE [LARGE SCALE GENOMIC DNA]</scope>
    <source>
        <strain evidence="2 3">GZAAS20.1005</strain>
    </source>
</reference>
<dbReference type="EMBL" id="JXNT01000002">
    <property type="protein sequence ID" value="ODM21537.1"/>
    <property type="molecule type" value="Genomic_DNA"/>
</dbReference>
<name>A0A1E3BKV8_ASPCR</name>
<accession>A0A1E3BKV8</accession>
<evidence type="ECO:0000313" key="3">
    <source>
        <dbReference type="Proteomes" id="UP000094569"/>
    </source>
</evidence>
<evidence type="ECO:0000313" key="2">
    <source>
        <dbReference type="EMBL" id="ODM21537.1"/>
    </source>
</evidence>
<feature type="region of interest" description="Disordered" evidence="1">
    <location>
        <begin position="1"/>
        <end position="72"/>
    </location>
</feature>
<protein>
    <submittedName>
        <fullName evidence="2">Uncharacterized protein</fullName>
    </submittedName>
</protein>
<evidence type="ECO:0000256" key="1">
    <source>
        <dbReference type="SAM" id="MobiDB-lite"/>
    </source>
</evidence>
<dbReference type="STRING" id="573508.A0A1E3BKV8"/>
<proteinExistence type="predicted"/>
<dbReference type="OrthoDB" id="4514507at2759"/>
<feature type="region of interest" description="Disordered" evidence="1">
    <location>
        <begin position="139"/>
        <end position="188"/>
    </location>
</feature>
<comment type="caution">
    <text evidence="2">The sequence shown here is derived from an EMBL/GenBank/DDBJ whole genome shotgun (WGS) entry which is preliminary data.</text>
</comment>
<gene>
    <name evidence="2" type="ORF">SI65_02381</name>
</gene>
<dbReference type="VEuPathDB" id="FungiDB:SI65_02381"/>
<dbReference type="Proteomes" id="UP000094569">
    <property type="component" value="Unassembled WGS sequence"/>
</dbReference>
<feature type="compositionally biased region" description="Polar residues" evidence="1">
    <location>
        <begin position="450"/>
        <end position="475"/>
    </location>
</feature>
<organism evidence="2 3">
    <name type="scientific">Aspergillus cristatus</name>
    <name type="common">Chinese Fuzhuan brick tea-fermentation fungus</name>
    <name type="synonym">Eurotium cristatum</name>
    <dbReference type="NCBI Taxonomy" id="573508"/>
    <lineage>
        <taxon>Eukaryota</taxon>
        <taxon>Fungi</taxon>
        <taxon>Dikarya</taxon>
        <taxon>Ascomycota</taxon>
        <taxon>Pezizomycotina</taxon>
        <taxon>Eurotiomycetes</taxon>
        <taxon>Eurotiomycetidae</taxon>
        <taxon>Eurotiales</taxon>
        <taxon>Aspergillaceae</taxon>
        <taxon>Aspergillus</taxon>
        <taxon>Aspergillus subgen. Aspergillus</taxon>
    </lineage>
</organism>
<dbReference type="AlphaFoldDB" id="A0A1E3BKV8"/>
<sequence>MGEAPGAHETPTASPWEPTTPKRPPKRLRPETPKKAIEPPVIPQNPLRPGQLDQNTPPESPPHGSPQSQLDLELQSHIAAAVASRTAQIKTTGDEVMELVSMVNQKIAKWEERSLQGAASLGKDIRTLVLNFSSNLATGHPAKAENHQPPPSKHNGYAEAAGALPGGPKAPPKAPKSPYKSPLPEKPPRIFLRLPTDHPARRASPHATMDILRKHLDKACSTAVKEIQQVPSGLAIWPRDGLGFHLLMERKEALESSIQGAKAEVEQNWAIFALPNAPQEYTSYDRTQVPITEHMALEEFKLQTGLSPLKFYRSSKNPLSGTLIMAVPENQAQIVPKWVHLYGKNVQIKRKPFRTRIEQCTQCWDYHNPRTCTRTPRCRICSKKDHTEEAHSSPNEEETSDPCCTNCCGPFPADHSNCPTKPTIQQGAIQQLTRSQLIAVRKAGARQHMLQDQTATSEPSRNLGSSPTREQPQTC</sequence>